<evidence type="ECO:0000313" key="2">
    <source>
        <dbReference type="EMBL" id="MET3528166.1"/>
    </source>
</evidence>
<dbReference type="EMBL" id="JBEPLU010000003">
    <property type="protein sequence ID" value="MET3528166.1"/>
    <property type="molecule type" value="Genomic_DNA"/>
</dbReference>
<accession>A0ABV2EM99</accession>
<dbReference type="Proteomes" id="UP001549110">
    <property type="component" value="Unassembled WGS sequence"/>
</dbReference>
<protein>
    <submittedName>
        <fullName evidence="2">Uncharacterized protein</fullName>
    </submittedName>
</protein>
<dbReference type="RefSeq" id="WP_354298150.1">
    <property type="nucleotide sequence ID" value="NZ_JBEPLU010000003.1"/>
</dbReference>
<keyword evidence="3" id="KW-1185">Reference proteome</keyword>
<name>A0ABV2EM99_9CAUL</name>
<evidence type="ECO:0000256" key="1">
    <source>
        <dbReference type="SAM" id="MobiDB-lite"/>
    </source>
</evidence>
<reference evidence="2 3" key="1">
    <citation type="submission" date="2024-06" db="EMBL/GenBank/DDBJ databases">
        <title>Genomic Encyclopedia of Type Strains, Phase IV (KMG-IV): sequencing the most valuable type-strain genomes for metagenomic binning, comparative biology and taxonomic classification.</title>
        <authorList>
            <person name="Goeker M."/>
        </authorList>
    </citation>
    <scope>NUCLEOTIDE SEQUENCE [LARGE SCALE GENOMIC DNA]</scope>
    <source>
        <strain evidence="2 3">DSM 17809</strain>
    </source>
</reference>
<comment type="caution">
    <text evidence="2">The sequence shown here is derived from an EMBL/GenBank/DDBJ whole genome shotgun (WGS) entry which is preliminary data.</text>
</comment>
<evidence type="ECO:0000313" key="3">
    <source>
        <dbReference type="Proteomes" id="UP001549110"/>
    </source>
</evidence>
<feature type="compositionally biased region" description="Low complexity" evidence="1">
    <location>
        <begin position="75"/>
        <end position="91"/>
    </location>
</feature>
<organism evidence="2 3">
    <name type="scientific">Phenylobacterium koreense</name>
    <dbReference type="NCBI Taxonomy" id="266125"/>
    <lineage>
        <taxon>Bacteria</taxon>
        <taxon>Pseudomonadati</taxon>
        <taxon>Pseudomonadota</taxon>
        <taxon>Alphaproteobacteria</taxon>
        <taxon>Caulobacterales</taxon>
        <taxon>Caulobacteraceae</taxon>
        <taxon>Phenylobacterium</taxon>
    </lineage>
</organism>
<proteinExistence type="predicted"/>
<feature type="region of interest" description="Disordered" evidence="1">
    <location>
        <begin position="67"/>
        <end position="91"/>
    </location>
</feature>
<sequence length="91" mass="9730">MLGDHERRTTRDFSILQELIVELARALFLRLPDAPADNDPLMQVAAQARIERLLSVAAGKIIAGGSQASFRPDRASSPSSVLPPVNSPAAP</sequence>
<gene>
    <name evidence="2" type="ORF">ABID41_003305</name>
</gene>